<dbReference type="Proteomes" id="UP001059209">
    <property type="component" value="Chromosome"/>
</dbReference>
<evidence type="ECO:0000313" key="1">
    <source>
        <dbReference type="EMBL" id="UWX54708.1"/>
    </source>
</evidence>
<reference evidence="1" key="1">
    <citation type="submission" date="2022-09" db="EMBL/GenBank/DDBJ databases">
        <title>Maribacter litopenaei sp. nov., isolated from the intestinal tract of the Pacific White Shrimp, Litopenaeus vannamei.</title>
        <authorList>
            <person name="Kim S.Y."/>
            <person name="Hwang C.Y."/>
        </authorList>
    </citation>
    <scope>NUCLEOTIDE SEQUENCE</scope>
    <source>
        <strain evidence="1">HL-LV01</strain>
    </source>
</reference>
<gene>
    <name evidence="1" type="ORF">NYZ99_18005</name>
</gene>
<dbReference type="EMBL" id="CP104205">
    <property type="protein sequence ID" value="UWX54708.1"/>
    <property type="molecule type" value="Genomic_DNA"/>
</dbReference>
<dbReference type="InterPro" id="IPR026341">
    <property type="entry name" value="T9SS_type_B"/>
</dbReference>
<dbReference type="RefSeq" id="WP_260572566.1">
    <property type="nucleotide sequence ID" value="NZ_CP104205.1"/>
</dbReference>
<proteinExistence type="predicted"/>
<accession>A0ABY5Y764</accession>
<sequence>MKLSRGGAYSIYIRDKTNCGTINIDYLHIVMPAFFTPNGDNYYDLFIPEGIESFNEIELSIYDRYGKLLKFAGGSDASWDGTFLGAPMPSDDYWYNIKLDTLNRKGHFSLKR</sequence>
<organism evidence="1 2">
    <name type="scientific">Maribacter litopenaei</name>
    <dbReference type="NCBI Taxonomy" id="2976127"/>
    <lineage>
        <taxon>Bacteria</taxon>
        <taxon>Pseudomonadati</taxon>
        <taxon>Bacteroidota</taxon>
        <taxon>Flavobacteriia</taxon>
        <taxon>Flavobacteriales</taxon>
        <taxon>Flavobacteriaceae</taxon>
        <taxon>Maribacter</taxon>
    </lineage>
</organism>
<evidence type="ECO:0000313" key="2">
    <source>
        <dbReference type="Proteomes" id="UP001059209"/>
    </source>
</evidence>
<keyword evidence="2" id="KW-1185">Reference proteome</keyword>
<dbReference type="Pfam" id="PF13585">
    <property type="entry name" value="CHU_C"/>
    <property type="match status" value="1"/>
</dbReference>
<name>A0ABY5Y764_9FLAO</name>
<protein>
    <submittedName>
        <fullName evidence="1">T9SS type B sorting domain-containing protein</fullName>
    </submittedName>
</protein>
<dbReference type="NCBIfam" id="TIGR04131">
    <property type="entry name" value="Bac_Flav_CTERM"/>
    <property type="match status" value="1"/>
</dbReference>